<sequence>MPFNYNNKQQKSPKRRFLLILGTAAFICFVVLGLMIMFWEKLPLQLQPYQRILFGAFIIIYAVLRFSRLFRKDQYEDQ</sequence>
<accession>A0A316HJD1</accession>
<gene>
    <name evidence="2" type="ORF">LX99_00863</name>
</gene>
<evidence type="ECO:0000313" key="3">
    <source>
        <dbReference type="Proteomes" id="UP000245678"/>
    </source>
</evidence>
<keyword evidence="3" id="KW-1185">Reference proteome</keyword>
<keyword evidence="1" id="KW-0812">Transmembrane</keyword>
<proteinExistence type="predicted"/>
<name>A0A316HJD1_9SPHI</name>
<keyword evidence="1" id="KW-1133">Transmembrane helix</keyword>
<organism evidence="2 3">
    <name type="scientific">Mucilaginibacter oryzae</name>
    <dbReference type="NCBI Taxonomy" id="468058"/>
    <lineage>
        <taxon>Bacteria</taxon>
        <taxon>Pseudomonadati</taxon>
        <taxon>Bacteroidota</taxon>
        <taxon>Sphingobacteriia</taxon>
        <taxon>Sphingobacteriales</taxon>
        <taxon>Sphingobacteriaceae</taxon>
        <taxon>Mucilaginibacter</taxon>
    </lineage>
</organism>
<dbReference type="AlphaFoldDB" id="A0A316HJD1"/>
<keyword evidence="1" id="KW-0472">Membrane</keyword>
<feature type="transmembrane region" description="Helical" evidence="1">
    <location>
        <begin position="17"/>
        <end position="39"/>
    </location>
</feature>
<evidence type="ECO:0000313" key="2">
    <source>
        <dbReference type="EMBL" id="PWK80397.1"/>
    </source>
</evidence>
<dbReference type="Proteomes" id="UP000245678">
    <property type="component" value="Unassembled WGS sequence"/>
</dbReference>
<feature type="transmembrane region" description="Helical" evidence="1">
    <location>
        <begin position="51"/>
        <end position="70"/>
    </location>
</feature>
<comment type="caution">
    <text evidence="2">The sequence shown here is derived from an EMBL/GenBank/DDBJ whole genome shotgun (WGS) entry which is preliminary data.</text>
</comment>
<protein>
    <submittedName>
        <fullName evidence="2">Uncharacterized protein</fullName>
    </submittedName>
</protein>
<dbReference type="EMBL" id="QGHA01000001">
    <property type="protein sequence ID" value="PWK80397.1"/>
    <property type="molecule type" value="Genomic_DNA"/>
</dbReference>
<evidence type="ECO:0000256" key="1">
    <source>
        <dbReference type="SAM" id="Phobius"/>
    </source>
</evidence>
<reference evidence="2 3" key="1">
    <citation type="submission" date="2018-05" db="EMBL/GenBank/DDBJ databases">
        <title>Genomic Encyclopedia of Archaeal and Bacterial Type Strains, Phase II (KMG-II): from individual species to whole genera.</title>
        <authorList>
            <person name="Goeker M."/>
        </authorList>
    </citation>
    <scope>NUCLEOTIDE SEQUENCE [LARGE SCALE GENOMIC DNA]</scope>
    <source>
        <strain evidence="2 3">DSM 19975</strain>
    </source>
</reference>